<reference evidence="14" key="1">
    <citation type="journal article" date="2013" name="Science">
        <title>The Amborella genome and the evolution of flowering plants.</title>
        <authorList>
            <consortium name="Amborella Genome Project"/>
        </authorList>
    </citation>
    <scope>NUCLEOTIDE SEQUENCE [LARGE SCALE GENOMIC DNA]</scope>
</reference>
<feature type="compositionally biased region" description="Low complexity" evidence="11">
    <location>
        <begin position="353"/>
        <end position="366"/>
    </location>
</feature>
<feature type="region of interest" description="Disordered" evidence="11">
    <location>
        <begin position="275"/>
        <end position="380"/>
    </location>
</feature>
<comment type="function">
    <text evidence="10">May be a cell surface adhesion protein.</text>
</comment>
<dbReference type="STRING" id="13333.W1PI61"/>
<evidence type="ECO:0000256" key="1">
    <source>
        <dbReference type="ARBA" id="ARBA00004609"/>
    </source>
</evidence>
<evidence type="ECO:0000259" key="12">
    <source>
        <dbReference type="PROSITE" id="PS50213"/>
    </source>
</evidence>
<dbReference type="PANTHER" id="PTHR32382:SF6">
    <property type="entry name" value="FASCICLIN-LIKE ARABINOGALACTAN PROTEIN 14"/>
    <property type="match status" value="1"/>
</dbReference>
<accession>W1PI61</accession>
<keyword evidence="7" id="KW-0472">Membrane</keyword>
<proteinExistence type="inferred from homology"/>
<dbReference type="PANTHER" id="PTHR32382">
    <property type="entry name" value="FASCICLIN-LIKE ARABINOGALACTAN PROTEIN"/>
    <property type="match status" value="1"/>
</dbReference>
<keyword evidence="14" id="KW-1185">Reference proteome</keyword>
<dbReference type="FunFam" id="2.30.180.10:FF:000015">
    <property type="entry name" value="Fasciclin-like arabinogalactan protein 3"/>
    <property type="match status" value="1"/>
</dbReference>
<keyword evidence="8" id="KW-0325">Glycoprotein</keyword>
<evidence type="ECO:0000256" key="6">
    <source>
        <dbReference type="ARBA" id="ARBA00022974"/>
    </source>
</evidence>
<dbReference type="SUPFAM" id="SSF82153">
    <property type="entry name" value="FAS1 domain"/>
    <property type="match status" value="1"/>
</dbReference>
<evidence type="ECO:0000256" key="7">
    <source>
        <dbReference type="ARBA" id="ARBA00023136"/>
    </source>
</evidence>
<name>W1PI61_AMBTC</name>
<gene>
    <name evidence="13" type="ORF">AMTR_s00019p00223190</name>
</gene>
<evidence type="ECO:0000256" key="4">
    <source>
        <dbReference type="ARBA" id="ARBA00022622"/>
    </source>
</evidence>
<dbReference type="Gramene" id="ERN07316">
    <property type="protein sequence ID" value="ERN07316"/>
    <property type="gene ID" value="AMTR_s00019p00223190"/>
</dbReference>
<comment type="subcellular location">
    <subcellularLocation>
        <location evidence="1">Cell membrane</location>
        <topology evidence="1">Lipid-anchor</topology>
        <topology evidence="1">GPI-anchor</topology>
    </subcellularLocation>
</comment>
<evidence type="ECO:0000256" key="9">
    <source>
        <dbReference type="ARBA" id="ARBA00023288"/>
    </source>
</evidence>
<comment type="similarity">
    <text evidence="2">Belongs to the fasciclin-like AGP family.</text>
</comment>
<keyword evidence="3" id="KW-1003">Cell membrane</keyword>
<keyword evidence="4" id="KW-0336">GPI-anchor</keyword>
<organism evidence="13 14">
    <name type="scientific">Amborella trichopoda</name>
    <dbReference type="NCBI Taxonomy" id="13333"/>
    <lineage>
        <taxon>Eukaryota</taxon>
        <taxon>Viridiplantae</taxon>
        <taxon>Streptophyta</taxon>
        <taxon>Embryophyta</taxon>
        <taxon>Tracheophyta</taxon>
        <taxon>Spermatophyta</taxon>
        <taxon>Magnoliopsida</taxon>
        <taxon>Amborellales</taxon>
        <taxon>Amborellaceae</taxon>
        <taxon>Amborella</taxon>
    </lineage>
</organism>
<dbReference type="InterPro" id="IPR033254">
    <property type="entry name" value="Plant_FLA"/>
</dbReference>
<dbReference type="HOGENOM" id="CLU_058119_0_0_1"/>
<sequence length="398" mass="41849">MFPAQIQIPLLRWRRDEPFVEPLTPSSPFQLHLRIPNLENPKFSGPSTVHLSPLSPIPKARLNPLIPLAKSSSLNTPQFPNHQRVVGKEKPPSYRRPLSKMETPFKLLFLSFFFASATCFNITKILDQHPEFNVFNSYLTLTKVVGEINKRNTITILAIEDSAMSSITGGNFAPEVLHNIMSVHVVLDYYDSKKLDNLSEGTALLTALFQSTGSAVGQQGFLNVTKSKQTGEILFGSAVLGSALSAKLVKSVASEPYNISVLQISRPIIPQGIDKSNNASKVSPSVAPAPAPKASAPAPKASAPATEAPTPSSPALAPPGNHTPAPEGPTSPPENEGPTAAPLASPPSPPAAEGPGPAAEGPDGSAQGPSDSEKSAGARVVSSTCLVAVLGFLGYAVL</sequence>
<dbReference type="OMA" id="AFNINKM"/>
<dbReference type="eggNOG" id="ENOG502RZZR">
    <property type="taxonomic scope" value="Eukaryota"/>
</dbReference>
<feature type="domain" description="FAS1" evidence="12">
    <location>
        <begin position="119"/>
        <end position="240"/>
    </location>
</feature>
<feature type="compositionally biased region" description="Low complexity" evidence="11">
    <location>
        <begin position="279"/>
        <end position="319"/>
    </location>
</feature>
<dbReference type="EMBL" id="KI393807">
    <property type="protein sequence ID" value="ERN07316.1"/>
    <property type="molecule type" value="Genomic_DNA"/>
</dbReference>
<keyword evidence="9" id="KW-0449">Lipoprotein</keyword>
<evidence type="ECO:0000256" key="11">
    <source>
        <dbReference type="SAM" id="MobiDB-lite"/>
    </source>
</evidence>
<dbReference type="PROSITE" id="PS50213">
    <property type="entry name" value="FAS1"/>
    <property type="match status" value="1"/>
</dbReference>
<keyword evidence="5" id="KW-0732">Signal</keyword>
<dbReference type="Proteomes" id="UP000017836">
    <property type="component" value="Unassembled WGS sequence"/>
</dbReference>
<keyword evidence="6" id="KW-0654">Proteoglycan</keyword>
<evidence type="ECO:0000256" key="10">
    <source>
        <dbReference type="ARBA" id="ARBA00024686"/>
    </source>
</evidence>
<dbReference type="AlphaFoldDB" id="W1PI61"/>
<evidence type="ECO:0000256" key="3">
    <source>
        <dbReference type="ARBA" id="ARBA00022475"/>
    </source>
</evidence>
<dbReference type="Gene3D" id="2.30.180.10">
    <property type="entry name" value="FAS1 domain"/>
    <property type="match status" value="1"/>
</dbReference>
<dbReference type="GO" id="GO:0098552">
    <property type="term" value="C:side of membrane"/>
    <property type="evidence" value="ECO:0007669"/>
    <property type="project" value="UniProtKB-KW"/>
</dbReference>
<evidence type="ECO:0000256" key="2">
    <source>
        <dbReference type="ARBA" id="ARBA00007843"/>
    </source>
</evidence>
<evidence type="ECO:0000313" key="13">
    <source>
        <dbReference type="EMBL" id="ERN07316.1"/>
    </source>
</evidence>
<evidence type="ECO:0000256" key="8">
    <source>
        <dbReference type="ARBA" id="ARBA00023180"/>
    </source>
</evidence>
<evidence type="ECO:0000313" key="14">
    <source>
        <dbReference type="Proteomes" id="UP000017836"/>
    </source>
</evidence>
<evidence type="ECO:0000256" key="5">
    <source>
        <dbReference type="ARBA" id="ARBA00022729"/>
    </source>
</evidence>
<dbReference type="InterPro" id="IPR036378">
    <property type="entry name" value="FAS1_dom_sf"/>
</dbReference>
<dbReference type="GO" id="GO:0005886">
    <property type="term" value="C:plasma membrane"/>
    <property type="evidence" value="ECO:0000318"/>
    <property type="project" value="GO_Central"/>
</dbReference>
<protein>
    <recommendedName>
        <fullName evidence="12">FAS1 domain-containing protein</fullName>
    </recommendedName>
</protein>
<dbReference type="InterPro" id="IPR000782">
    <property type="entry name" value="FAS1_domain"/>
</dbReference>